<evidence type="ECO:0000256" key="1">
    <source>
        <dbReference type="SAM" id="MobiDB-lite"/>
    </source>
</evidence>
<protein>
    <submittedName>
        <fullName evidence="2">Uncharacterized protein</fullName>
    </submittedName>
</protein>
<keyword evidence="3" id="KW-1185">Reference proteome</keyword>
<dbReference type="Proteomes" id="UP000249377">
    <property type="component" value="Unassembled WGS sequence"/>
</dbReference>
<feature type="region of interest" description="Disordered" evidence="1">
    <location>
        <begin position="169"/>
        <end position="202"/>
    </location>
</feature>
<name>A0A328UEF0_9FIRM</name>
<proteinExistence type="predicted"/>
<comment type="caution">
    <text evidence="2">The sequence shown here is derived from an EMBL/GenBank/DDBJ whole genome shotgun (WGS) entry which is preliminary data.</text>
</comment>
<accession>A0A328UEF0</accession>
<dbReference type="RefSeq" id="WP_112333832.1">
    <property type="nucleotide sequence ID" value="NZ_QLYR01000026.1"/>
</dbReference>
<dbReference type="AlphaFoldDB" id="A0A328UEF0"/>
<gene>
    <name evidence="2" type="ORF">DPQ25_14220</name>
</gene>
<sequence>MKRIDNWEQVEAFNGDKETLEPGGYICEIMEAKETTYYNNNGEAFQRLQVSFDIVEGPRAGHFARDYRTQAVYGKQKWNGVLRVFPPMEGSSDQAKLSQGRFKAITNALELSNPGYKWDWDETKLKGKRIGVMFRNEEWEYEGRHGWKVRPYRFVSVGYIERGEFEIPKDKPLGESKKSAPVTENDRFEEIPVPTDDDLPFN</sequence>
<reference evidence="2 3" key="1">
    <citation type="submission" date="2018-06" db="EMBL/GenBank/DDBJ databases">
        <title>Noncontiguous genome sequence of Ruminococcaceae bacterium ASD2818.</title>
        <authorList>
            <person name="Chaplin A.V."/>
            <person name="Sokolova S.R."/>
            <person name="Kochetkova T.O."/>
            <person name="Goltsov A.Y."/>
            <person name="Trofimov D.Y."/>
            <person name="Efimov B.A."/>
        </authorList>
    </citation>
    <scope>NUCLEOTIDE SEQUENCE [LARGE SCALE GENOMIC DNA]</scope>
    <source>
        <strain evidence="2 3">ASD2818</strain>
    </source>
</reference>
<dbReference type="EMBL" id="QLYR01000026">
    <property type="protein sequence ID" value="RAQ21783.1"/>
    <property type="molecule type" value="Genomic_DNA"/>
</dbReference>
<evidence type="ECO:0000313" key="3">
    <source>
        <dbReference type="Proteomes" id="UP000249377"/>
    </source>
</evidence>
<evidence type="ECO:0000313" key="2">
    <source>
        <dbReference type="EMBL" id="RAQ21783.1"/>
    </source>
</evidence>
<feature type="compositionally biased region" description="Basic and acidic residues" evidence="1">
    <location>
        <begin position="169"/>
        <end position="190"/>
    </location>
</feature>
<organism evidence="2 3">
    <name type="scientific">Hydrogeniiclostridium mannosilyticum</name>
    <dbReference type="NCBI Taxonomy" id="2764322"/>
    <lineage>
        <taxon>Bacteria</taxon>
        <taxon>Bacillati</taxon>
        <taxon>Bacillota</taxon>
        <taxon>Clostridia</taxon>
        <taxon>Eubacteriales</taxon>
        <taxon>Acutalibacteraceae</taxon>
        <taxon>Hydrogeniiclostridium</taxon>
    </lineage>
</organism>